<evidence type="ECO:0000313" key="1">
    <source>
        <dbReference type="EMBL" id="JAE39565.1"/>
    </source>
</evidence>
<proteinExistence type="predicted"/>
<reference evidence="1" key="2">
    <citation type="journal article" date="2015" name="Data Brief">
        <title>Shoot transcriptome of the giant reed, Arundo donax.</title>
        <authorList>
            <person name="Barrero R.A."/>
            <person name="Guerrero F.D."/>
            <person name="Moolhuijzen P."/>
            <person name="Goolsby J.A."/>
            <person name="Tidwell J."/>
            <person name="Bellgard S.E."/>
            <person name="Bellgard M.I."/>
        </authorList>
    </citation>
    <scope>NUCLEOTIDE SEQUENCE</scope>
    <source>
        <tissue evidence="1">Shoot tissue taken approximately 20 cm above the soil surface</tissue>
    </source>
</reference>
<reference evidence="1" key="1">
    <citation type="submission" date="2014-09" db="EMBL/GenBank/DDBJ databases">
        <authorList>
            <person name="Magalhaes I.L.F."/>
            <person name="Oliveira U."/>
            <person name="Santos F.R."/>
            <person name="Vidigal T.H.D.A."/>
            <person name="Brescovit A.D."/>
            <person name="Santos A.J."/>
        </authorList>
    </citation>
    <scope>NUCLEOTIDE SEQUENCE</scope>
    <source>
        <tissue evidence="1">Shoot tissue taken approximately 20 cm above the soil surface</tissue>
    </source>
</reference>
<accession>A0A0A9HR20</accession>
<dbReference type="EMBL" id="GBRH01158331">
    <property type="protein sequence ID" value="JAE39565.1"/>
    <property type="molecule type" value="Transcribed_RNA"/>
</dbReference>
<name>A0A0A9HR20_ARUDO</name>
<sequence length="15" mass="1759">MELNTELLSQTCLTY</sequence>
<protein>
    <submittedName>
        <fullName evidence="1">Uncharacterized protein</fullName>
    </submittedName>
</protein>
<organism evidence="1">
    <name type="scientific">Arundo donax</name>
    <name type="common">Giant reed</name>
    <name type="synonym">Donax arundinaceus</name>
    <dbReference type="NCBI Taxonomy" id="35708"/>
    <lineage>
        <taxon>Eukaryota</taxon>
        <taxon>Viridiplantae</taxon>
        <taxon>Streptophyta</taxon>
        <taxon>Embryophyta</taxon>
        <taxon>Tracheophyta</taxon>
        <taxon>Spermatophyta</taxon>
        <taxon>Magnoliopsida</taxon>
        <taxon>Liliopsida</taxon>
        <taxon>Poales</taxon>
        <taxon>Poaceae</taxon>
        <taxon>PACMAD clade</taxon>
        <taxon>Arundinoideae</taxon>
        <taxon>Arundineae</taxon>
        <taxon>Arundo</taxon>
    </lineage>
</organism>